<evidence type="ECO:0000313" key="2">
    <source>
        <dbReference type="Proteomes" id="UP000250169"/>
    </source>
</evidence>
<reference evidence="1 2" key="1">
    <citation type="submission" date="2018-06" db="EMBL/GenBank/DDBJ databases">
        <authorList>
            <consortium name="Pathogen Informatics"/>
            <person name="Doyle S."/>
        </authorList>
    </citation>
    <scope>NUCLEOTIDE SEQUENCE [LARGE SCALE GENOMIC DNA]</scope>
    <source>
        <strain evidence="1 2">NCTC11545</strain>
    </source>
</reference>
<protein>
    <submittedName>
        <fullName evidence="1">Uncharacterized protein</fullName>
    </submittedName>
</protein>
<name>A0A2X2USZ5_CAPOC</name>
<organism evidence="1 2">
    <name type="scientific">Capnocytophaga ochracea</name>
    <dbReference type="NCBI Taxonomy" id="1018"/>
    <lineage>
        <taxon>Bacteria</taxon>
        <taxon>Pseudomonadati</taxon>
        <taxon>Bacteroidota</taxon>
        <taxon>Flavobacteriia</taxon>
        <taxon>Flavobacteriales</taxon>
        <taxon>Flavobacteriaceae</taxon>
        <taxon>Capnocytophaga</taxon>
    </lineage>
</organism>
<sequence length="42" mass="5055">MEIEVELKTKTRTALIELKASKTKLIQRRLLKMLLLCPFYKY</sequence>
<dbReference type="EMBL" id="UAVS01000001">
    <property type="protein sequence ID" value="SQA92450.1"/>
    <property type="molecule type" value="Genomic_DNA"/>
</dbReference>
<proteinExistence type="predicted"/>
<evidence type="ECO:0000313" key="1">
    <source>
        <dbReference type="EMBL" id="SQA92450.1"/>
    </source>
</evidence>
<dbReference type="AlphaFoldDB" id="A0A2X2USZ5"/>
<gene>
    <name evidence="1" type="ORF">NCTC11545_00009</name>
</gene>
<dbReference type="Proteomes" id="UP000250169">
    <property type="component" value="Unassembled WGS sequence"/>
</dbReference>
<accession>A0A2X2USZ5</accession>